<sequence>MSIASASTTVKFHEFPSGNVVHNYQPGTQIDGSIRSISWSKDGNWLALVPHSGLAEIVSVKDQLKLIHTIHGIEEPSCASFQNTTKKNIAIGTKEGQVLIYDIKSRNVKKSYPRTASPVTRVEFTAKDGHVVAACENGEAYLYSNVHNNISGTFKIPRSQTISALRTNPIKRNYVVAGSNEGVVAVWDIHTNKNKFFIGSHKAPVTAVAFSPINSDLVVSTGLDRQFCFYDIAGNKCIGSVFVENSMTSVDFSPDGKFVVMANQKGKIFVYDHKNIQQPIHSFFGHNGPVEHLSFRKNEDYETSFIMSTENLKESNVTAEDVRNQSVEIDVMIYNQEPNSAHSQIAPNAEDSFLVALGIDRNNTAESDNQDNSLKPSDNSKRFPLYKFTPTNPSKILQEKLCSETKIPLTSTPDGLNCEMQLPISSPIDKLSSHVYPNHNKSTLEELVKSTVQKELKSVSEELKTVSEELKNVSEELKNDMKYYSTHNLVQTRQMTLDLLMSMIKEFIKVENNFNSLRADLACEIPQDQSSLFEENLMLKQRVAMLEEELSVLKVNQVNKDFS</sequence>
<dbReference type="Proteomes" id="UP000719412">
    <property type="component" value="Unassembled WGS sequence"/>
</dbReference>
<dbReference type="PANTHER" id="PTHR44414:SF1">
    <property type="entry name" value="PROTEIN NEDD1"/>
    <property type="match status" value="1"/>
</dbReference>
<feature type="coiled-coil region" evidence="1">
    <location>
        <begin position="449"/>
        <end position="480"/>
    </location>
</feature>
<dbReference type="Gene3D" id="2.130.10.10">
    <property type="entry name" value="YVTN repeat-like/Quinoprotein amine dehydrogenase"/>
    <property type="match status" value="2"/>
</dbReference>
<dbReference type="GO" id="GO:0005813">
    <property type="term" value="C:centrosome"/>
    <property type="evidence" value="ECO:0007669"/>
    <property type="project" value="TreeGrafter"/>
</dbReference>
<gene>
    <name evidence="3" type="ORF">GEV33_013622</name>
</gene>
<dbReference type="GO" id="GO:0000278">
    <property type="term" value="P:mitotic cell cycle"/>
    <property type="evidence" value="ECO:0007669"/>
    <property type="project" value="TreeGrafter"/>
</dbReference>
<dbReference type="GO" id="GO:0000922">
    <property type="term" value="C:spindle pole"/>
    <property type="evidence" value="ECO:0007669"/>
    <property type="project" value="TreeGrafter"/>
</dbReference>
<evidence type="ECO:0000256" key="1">
    <source>
        <dbReference type="SAM" id="Coils"/>
    </source>
</evidence>
<dbReference type="GO" id="GO:0007020">
    <property type="term" value="P:microtubule nucleation"/>
    <property type="evidence" value="ECO:0007669"/>
    <property type="project" value="TreeGrafter"/>
</dbReference>
<dbReference type="InterPro" id="IPR015943">
    <property type="entry name" value="WD40/YVTN_repeat-like_dom_sf"/>
</dbReference>
<dbReference type="InterPro" id="IPR001680">
    <property type="entry name" value="WD40_rpt"/>
</dbReference>
<evidence type="ECO:0000256" key="2">
    <source>
        <dbReference type="SAM" id="MobiDB-lite"/>
    </source>
</evidence>
<reference evidence="3" key="2">
    <citation type="submission" date="2021-08" db="EMBL/GenBank/DDBJ databases">
        <authorList>
            <person name="Eriksson T."/>
        </authorList>
    </citation>
    <scope>NUCLEOTIDE SEQUENCE</scope>
    <source>
        <strain evidence="3">Stoneville</strain>
        <tissue evidence="3">Whole head</tissue>
    </source>
</reference>
<dbReference type="Pfam" id="PF00400">
    <property type="entry name" value="WD40"/>
    <property type="match status" value="2"/>
</dbReference>
<dbReference type="GO" id="GO:0043015">
    <property type="term" value="F:gamma-tubulin binding"/>
    <property type="evidence" value="ECO:0007669"/>
    <property type="project" value="TreeGrafter"/>
</dbReference>
<organism evidence="3 4">
    <name type="scientific">Tenebrio molitor</name>
    <name type="common">Yellow mealworm beetle</name>
    <dbReference type="NCBI Taxonomy" id="7067"/>
    <lineage>
        <taxon>Eukaryota</taxon>
        <taxon>Metazoa</taxon>
        <taxon>Ecdysozoa</taxon>
        <taxon>Arthropoda</taxon>
        <taxon>Hexapoda</taxon>
        <taxon>Insecta</taxon>
        <taxon>Pterygota</taxon>
        <taxon>Neoptera</taxon>
        <taxon>Endopterygota</taxon>
        <taxon>Coleoptera</taxon>
        <taxon>Polyphaga</taxon>
        <taxon>Cucujiformia</taxon>
        <taxon>Tenebrionidae</taxon>
        <taxon>Tenebrio</taxon>
    </lineage>
</organism>
<dbReference type="InterPro" id="IPR052818">
    <property type="entry name" value="NEDD1_Spindle_Assembly"/>
</dbReference>
<proteinExistence type="predicted"/>
<keyword evidence="4" id="KW-1185">Reference proteome</keyword>
<dbReference type="GO" id="GO:0036064">
    <property type="term" value="C:ciliary basal body"/>
    <property type="evidence" value="ECO:0007669"/>
    <property type="project" value="TreeGrafter"/>
</dbReference>
<evidence type="ECO:0000313" key="4">
    <source>
        <dbReference type="Proteomes" id="UP000719412"/>
    </source>
</evidence>
<dbReference type="GO" id="GO:0005814">
    <property type="term" value="C:centriole"/>
    <property type="evidence" value="ECO:0007669"/>
    <property type="project" value="TreeGrafter"/>
</dbReference>
<dbReference type="GO" id="GO:0005737">
    <property type="term" value="C:cytoplasm"/>
    <property type="evidence" value="ECO:0007669"/>
    <property type="project" value="TreeGrafter"/>
</dbReference>
<dbReference type="EMBL" id="JABDTM020028292">
    <property type="protein sequence ID" value="KAH0809169.1"/>
    <property type="molecule type" value="Genomic_DNA"/>
</dbReference>
<evidence type="ECO:0000313" key="3">
    <source>
        <dbReference type="EMBL" id="KAH0809169.1"/>
    </source>
</evidence>
<feature type="compositionally biased region" description="Polar residues" evidence="2">
    <location>
        <begin position="364"/>
        <end position="377"/>
    </location>
</feature>
<name>A0A8J6L2G0_TENMO</name>
<dbReference type="SUPFAM" id="SSF50978">
    <property type="entry name" value="WD40 repeat-like"/>
    <property type="match status" value="1"/>
</dbReference>
<protein>
    <submittedName>
        <fullName evidence="3">Uncharacterized protein</fullName>
    </submittedName>
</protein>
<dbReference type="InterPro" id="IPR036322">
    <property type="entry name" value="WD40_repeat_dom_sf"/>
</dbReference>
<reference evidence="3" key="1">
    <citation type="journal article" date="2020" name="J Insects Food Feed">
        <title>The yellow mealworm (Tenebrio molitor) genome: a resource for the emerging insects as food and feed industry.</title>
        <authorList>
            <person name="Eriksson T."/>
            <person name="Andere A."/>
            <person name="Kelstrup H."/>
            <person name="Emery V."/>
            <person name="Picard C."/>
        </authorList>
    </citation>
    <scope>NUCLEOTIDE SEQUENCE</scope>
    <source>
        <strain evidence="3">Stoneville</strain>
        <tissue evidence="3">Whole head</tissue>
    </source>
</reference>
<comment type="caution">
    <text evidence="3">The sequence shown here is derived from an EMBL/GenBank/DDBJ whole genome shotgun (WGS) entry which is preliminary data.</text>
</comment>
<accession>A0A8J6L2G0</accession>
<dbReference type="SMART" id="SM00320">
    <property type="entry name" value="WD40"/>
    <property type="match status" value="6"/>
</dbReference>
<feature type="region of interest" description="Disordered" evidence="2">
    <location>
        <begin position="364"/>
        <end position="386"/>
    </location>
</feature>
<dbReference type="PANTHER" id="PTHR44414">
    <property type="entry name" value="PROTEIN NEDD1"/>
    <property type="match status" value="1"/>
</dbReference>
<keyword evidence="1" id="KW-0175">Coiled coil</keyword>
<dbReference type="AlphaFoldDB" id="A0A8J6L2G0"/>